<feature type="region of interest" description="Disordered" evidence="1">
    <location>
        <begin position="1"/>
        <end position="67"/>
    </location>
</feature>
<keyword evidence="2" id="KW-1185">Reference proteome</keyword>
<name>A0A915PEG9_9BILA</name>
<dbReference type="Proteomes" id="UP000887581">
    <property type="component" value="Unplaced"/>
</dbReference>
<sequence length="180" mass="20641">MNSKLAKHLQEDEVNVSEDSERSAEQEAEVEDWSASVHVQANDASSAVPEDSHSSDLRSSSSSGNCTEAAGTLVNVEGRNSLCGEKGKTNTFQSRDDSESKEALRREQMTRKLSHQQQLLNKRHRRQRISMSESVTYSMTRLLLLRSRDRDVWLAVTGGWKKDRWKKEWKKDRRMDGWTD</sequence>
<dbReference type="WBParaSite" id="sdigi.contig128.g4915.t1">
    <property type="protein sequence ID" value="sdigi.contig128.g4915.t1"/>
    <property type="gene ID" value="sdigi.contig128.g4915"/>
</dbReference>
<organism evidence="2 3">
    <name type="scientific">Setaria digitata</name>
    <dbReference type="NCBI Taxonomy" id="48799"/>
    <lineage>
        <taxon>Eukaryota</taxon>
        <taxon>Metazoa</taxon>
        <taxon>Ecdysozoa</taxon>
        <taxon>Nematoda</taxon>
        <taxon>Chromadorea</taxon>
        <taxon>Rhabditida</taxon>
        <taxon>Spirurina</taxon>
        <taxon>Spiruromorpha</taxon>
        <taxon>Filarioidea</taxon>
        <taxon>Setariidae</taxon>
        <taxon>Setaria</taxon>
    </lineage>
</organism>
<dbReference type="AlphaFoldDB" id="A0A915PEG9"/>
<proteinExistence type="predicted"/>
<evidence type="ECO:0000313" key="3">
    <source>
        <dbReference type="WBParaSite" id="sdigi.contig128.g4915.t1"/>
    </source>
</evidence>
<evidence type="ECO:0000256" key="1">
    <source>
        <dbReference type="SAM" id="MobiDB-lite"/>
    </source>
</evidence>
<feature type="compositionally biased region" description="Basic and acidic residues" evidence="1">
    <location>
        <begin position="94"/>
        <end position="110"/>
    </location>
</feature>
<accession>A0A915PEG9</accession>
<feature type="region of interest" description="Disordered" evidence="1">
    <location>
        <begin position="80"/>
        <end position="127"/>
    </location>
</feature>
<protein>
    <submittedName>
        <fullName evidence="3">Uncharacterized protein</fullName>
    </submittedName>
</protein>
<evidence type="ECO:0000313" key="2">
    <source>
        <dbReference type="Proteomes" id="UP000887581"/>
    </source>
</evidence>
<reference evidence="3" key="1">
    <citation type="submission" date="2022-11" db="UniProtKB">
        <authorList>
            <consortium name="WormBaseParasite"/>
        </authorList>
    </citation>
    <scope>IDENTIFICATION</scope>
</reference>